<dbReference type="RefSeq" id="WP_146897772.1">
    <property type="nucleotide sequence ID" value="NZ_BJYS01000015.1"/>
</dbReference>
<gene>
    <name evidence="3" type="ORF">AAE02nite_21660</name>
</gene>
<dbReference type="PANTHER" id="PTHR35339">
    <property type="entry name" value="LINALOOL DEHYDRATASE_ISOMERASE DOMAIN-CONTAINING PROTEIN"/>
    <property type="match status" value="1"/>
</dbReference>
<protein>
    <recommendedName>
        <fullName evidence="2">DUF2264 domain-containing protein</fullName>
    </recommendedName>
</protein>
<evidence type="ECO:0000313" key="4">
    <source>
        <dbReference type="Proteomes" id="UP000321532"/>
    </source>
</evidence>
<keyword evidence="1" id="KW-0732">Signal</keyword>
<feature type="domain" description="DUF2264" evidence="2">
    <location>
        <begin position="42"/>
        <end position="401"/>
    </location>
</feature>
<dbReference type="Proteomes" id="UP000321532">
    <property type="component" value="Unassembled WGS sequence"/>
</dbReference>
<dbReference type="Pfam" id="PF10022">
    <property type="entry name" value="DUF2264"/>
    <property type="match status" value="1"/>
</dbReference>
<evidence type="ECO:0000313" key="3">
    <source>
        <dbReference type="EMBL" id="GEO04502.1"/>
    </source>
</evidence>
<evidence type="ECO:0000256" key="1">
    <source>
        <dbReference type="SAM" id="SignalP"/>
    </source>
</evidence>
<dbReference type="PIRSF" id="PIRSF014753">
    <property type="entry name" value="UCP014753"/>
    <property type="match status" value="1"/>
</dbReference>
<proteinExistence type="predicted"/>
<dbReference type="AlphaFoldDB" id="A0A512AXR0"/>
<comment type="caution">
    <text evidence="3">The sequence shown here is derived from an EMBL/GenBank/DDBJ whole genome shotgun (WGS) entry which is preliminary data.</text>
</comment>
<dbReference type="InterPro" id="IPR016624">
    <property type="entry name" value="UCP014753"/>
</dbReference>
<organism evidence="3 4">
    <name type="scientific">Adhaeribacter aerolatus</name>
    <dbReference type="NCBI Taxonomy" id="670289"/>
    <lineage>
        <taxon>Bacteria</taxon>
        <taxon>Pseudomonadati</taxon>
        <taxon>Bacteroidota</taxon>
        <taxon>Cytophagia</taxon>
        <taxon>Cytophagales</taxon>
        <taxon>Hymenobacteraceae</taxon>
        <taxon>Adhaeribacter</taxon>
    </lineage>
</organism>
<dbReference type="OrthoDB" id="9813465at2"/>
<keyword evidence="4" id="KW-1185">Reference proteome</keyword>
<accession>A0A512AXR0</accession>
<feature type="chain" id="PRO_5021851322" description="DUF2264 domain-containing protein" evidence="1">
    <location>
        <begin position="32"/>
        <end position="421"/>
    </location>
</feature>
<sequence>MPFRKKTKALKILLLALLCWLPGSLMHTALAQKKKPAAGQERQIWLQYMDKVARPVLFNLSQDQLKDKMPVALSNKIDNKASREKVAYLEAFGRVMSGIGPWLNLEGGSKEEVALRNQYRQWALKAVANAVNPAAKDYMQWNGGQPLVDASFLALGLIKCPWLWENLDSNTKEQVVTAFKATRSTVPVYSNWILFTGMIEAFFCNYGLEYDAVRIEYGIREFSEHWYVGDGMYADGMNFALDYYNSYVIQPYLATILEVVNKKNNRYKGYVPKFDKIGKRYAEIQERLINTDGSFPVIGRSIAYRGGAFHHLADMANRRQLPESLKPAQVRGALTAVIKKTLEAPTTFTKTGWLNIGLYGHQPDAADFYITTGSLYLCATIFLPLGLPESDPFWAAPAAPWTAVKAWTGQDFPADHALDLK</sequence>
<feature type="signal peptide" evidence="1">
    <location>
        <begin position="1"/>
        <end position="31"/>
    </location>
</feature>
<reference evidence="3 4" key="1">
    <citation type="submission" date="2019-07" db="EMBL/GenBank/DDBJ databases">
        <title>Whole genome shotgun sequence of Adhaeribacter aerolatus NBRC 106133.</title>
        <authorList>
            <person name="Hosoyama A."/>
            <person name="Uohara A."/>
            <person name="Ohji S."/>
            <person name="Ichikawa N."/>
        </authorList>
    </citation>
    <scope>NUCLEOTIDE SEQUENCE [LARGE SCALE GENOMIC DNA]</scope>
    <source>
        <strain evidence="3 4">NBRC 106133</strain>
    </source>
</reference>
<dbReference type="PANTHER" id="PTHR35339:SF3">
    <property type="entry name" value="DUF2264 DOMAIN-CONTAINING PROTEIN"/>
    <property type="match status" value="1"/>
</dbReference>
<evidence type="ECO:0000259" key="2">
    <source>
        <dbReference type="Pfam" id="PF10022"/>
    </source>
</evidence>
<name>A0A512AXR0_9BACT</name>
<dbReference type="EMBL" id="BJYS01000015">
    <property type="protein sequence ID" value="GEO04502.1"/>
    <property type="molecule type" value="Genomic_DNA"/>
</dbReference>
<dbReference type="InterPro" id="IPR049349">
    <property type="entry name" value="DUF2264_N"/>
</dbReference>